<evidence type="ECO:0000256" key="1">
    <source>
        <dbReference type="ARBA" id="ARBA00011040"/>
    </source>
</evidence>
<dbReference type="InterPro" id="IPR016300">
    <property type="entry name" value="ATPase_ArsA/GET3"/>
</dbReference>
<dbReference type="Gene3D" id="3.40.50.300">
    <property type="entry name" value="P-loop containing nucleotide triphosphate hydrolases"/>
    <property type="match status" value="1"/>
</dbReference>
<comment type="similarity">
    <text evidence="1">Belongs to the arsA ATPase family.</text>
</comment>
<organism evidence="3 4">
    <name type="scientific">Capillimicrobium parvum</name>
    <dbReference type="NCBI Taxonomy" id="2884022"/>
    <lineage>
        <taxon>Bacteria</taxon>
        <taxon>Bacillati</taxon>
        <taxon>Actinomycetota</taxon>
        <taxon>Thermoleophilia</taxon>
        <taxon>Solirubrobacterales</taxon>
        <taxon>Capillimicrobiaceae</taxon>
        <taxon>Capillimicrobium</taxon>
    </lineage>
</organism>
<sequence>MAPPLLHRRLIYVTGKGGAGKTTVAAVLALAARAAGRRTCVVELAGLARVAAMYGRPRLEGGAEQQLDDGLWTLSIDPEAAVREWFSSLISRRLADLLVRSGTFSAFAQAAPGARELTEAAKVWDLVQDGRWSGAAPFDVVVVDAASSGHGLGMLRAPATFAAIERVGPLGRQAATFRDFLADERATGVVGVAEPAELSVTEALELEASRPLAAIVANGVMPRRFTRAQLATVRAAADGPVAAAVELAAERVREQQAQLARLRRQARAPVHSLPLLADDGPGPEACGRLAARLARALA</sequence>
<dbReference type="AlphaFoldDB" id="A0A9E6Y0Q8"/>
<name>A0A9E6Y0Q8_9ACTN</name>
<proteinExistence type="inferred from homology"/>
<protein>
    <recommendedName>
        <fullName evidence="2">ArsA/GET3 Anion-transporting ATPase-like domain-containing protein</fullName>
    </recommendedName>
</protein>
<dbReference type="PANTHER" id="PTHR10803">
    <property type="entry name" value="ARSENICAL PUMP-DRIVING ATPASE ARSENITE-TRANSLOCATING ATPASE"/>
    <property type="match status" value="1"/>
</dbReference>
<gene>
    <name evidence="3" type="ORF">DSM104329_03908</name>
</gene>
<dbReference type="InterPro" id="IPR025723">
    <property type="entry name" value="ArsA/GET3_ATPase-like"/>
</dbReference>
<keyword evidence="4" id="KW-1185">Reference proteome</keyword>
<dbReference type="RefSeq" id="WP_259311546.1">
    <property type="nucleotide sequence ID" value="NZ_CP087164.1"/>
</dbReference>
<dbReference type="Proteomes" id="UP001162834">
    <property type="component" value="Chromosome"/>
</dbReference>
<reference evidence="3" key="1">
    <citation type="journal article" date="2022" name="Int. J. Syst. Evol. Microbiol.">
        <title>Pseudomonas aegrilactucae sp. nov. and Pseudomonas morbosilactucae sp. nov., pathogens causing bacterial rot of lettuce in Japan.</title>
        <authorList>
            <person name="Sawada H."/>
            <person name="Fujikawa T."/>
            <person name="Satou M."/>
        </authorList>
    </citation>
    <scope>NUCLEOTIDE SEQUENCE</scope>
    <source>
        <strain evidence="3">0166_1</strain>
    </source>
</reference>
<dbReference type="SUPFAM" id="SSF52540">
    <property type="entry name" value="P-loop containing nucleoside triphosphate hydrolases"/>
    <property type="match status" value="1"/>
</dbReference>
<evidence type="ECO:0000259" key="2">
    <source>
        <dbReference type="Pfam" id="PF02374"/>
    </source>
</evidence>
<dbReference type="InterPro" id="IPR027417">
    <property type="entry name" value="P-loop_NTPase"/>
</dbReference>
<dbReference type="PANTHER" id="PTHR10803:SF3">
    <property type="entry name" value="ATPASE GET3"/>
    <property type="match status" value="1"/>
</dbReference>
<accession>A0A9E6Y0Q8</accession>
<evidence type="ECO:0000313" key="4">
    <source>
        <dbReference type="Proteomes" id="UP001162834"/>
    </source>
</evidence>
<feature type="domain" description="ArsA/GET3 Anion-transporting ATPase-like" evidence="2">
    <location>
        <begin position="9"/>
        <end position="161"/>
    </location>
</feature>
<dbReference type="Pfam" id="PF02374">
    <property type="entry name" value="ArsA_ATPase"/>
    <property type="match status" value="1"/>
</dbReference>
<dbReference type="EMBL" id="CP087164">
    <property type="protein sequence ID" value="UGS37492.1"/>
    <property type="molecule type" value="Genomic_DNA"/>
</dbReference>
<dbReference type="GO" id="GO:0016887">
    <property type="term" value="F:ATP hydrolysis activity"/>
    <property type="evidence" value="ECO:0007669"/>
    <property type="project" value="InterPro"/>
</dbReference>
<dbReference type="KEGG" id="sbae:DSM104329_03908"/>
<evidence type="ECO:0000313" key="3">
    <source>
        <dbReference type="EMBL" id="UGS37492.1"/>
    </source>
</evidence>
<dbReference type="GO" id="GO:0005524">
    <property type="term" value="F:ATP binding"/>
    <property type="evidence" value="ECO:0007669"/>
    <property type="project" value="InterPro"/>
</dbReference>